<evidence type="ECO:0000313" key="2">
    <source>
        <dbReference type="EMBL" id="CAL8074868.1"/>
    </source>
</evidence>
<dbReference type="EMBL" id="CAXLJM020000007">
    <property type="protein sequence ID" value="CAL8074868.1"/>
    <property type="molecule type" value="Genomic_DNA"/>
</dbReference>
<keyword evidence="1" id="KW-0812">Transmembrane</keyword>
<name>A0ABP1PRS6_9HEXA</name>
<organism evidence="2 3">
    <name type="scientific">Orchesella dallaii</name>
    <dbReference type="NCBI Taxonomy" id="48710"/>
    <lineage>
        <taxon>Eukaryota</taxon>
        <taxon>Metazoa</taxon>
        <taxon>Ecdysozoa</taxon>
        <taxon>Arthropoda</taxon>
        <taxon>Hexapoda</taxon>
        <taxon>Collembola</taxon>
        <taxon>Entomobryomorpha</taxon>
        <taxon>Entomobryoidea</taxon>
        <taxon>Orchesellidae</taxon>
        <taxon>Orchesellinae</taxon>
        <taxon>Orchesella</taxon>
    </lineage>
</organism>
<keyword evidence="3" id="KW-1185">Reference proteome</keyword>
<keyword evidence="1" id="KW-0472">Membrane</keyword>
<accession>A0ABP1PRS6</accession>
<dbReference type="Proteomes" id="UP001642540">
    <property type="component" value="Unassembled WGS sequence"/>
</dbReference>
<protein>
    <submittedName>
        <fullName evidence="2">Uncharacterized protein</fullName>
    </submittedName>
</protein>
<proteinExistence type="predicted"/>
<feature type="transmembrane region" description="Helical" evidence="1">
    <location>
        <begin position="75"/>
        <end position="101"/>
    </location>
</feature>
<keyword evidence="1" id="KW-1133">Transmembrane helix</keyword>
<feature type="transmembrane region" description="Helical" evidence="1">
    <location>
        <begin position="15"/>
        <end position="36"/>
    </location>
</feature>
<gene>
    <name evidence="2" type="ORF">ODALV1_LOCUS3020</name>
</gene>
<sequence>MGNEESYNPYRCRTAVRIIAVLDILFSTFLLGFYLLRLAFYEGKDGDMTTGLFFKYGIITDPQPFYYFTDELQRYYIFIWIAIFFIYTLQLIMAIILLFGACQNGTEDARRRCKVWCSSLAFIKSSVGIEFFILAQTFAKFGLNYVALSLWSTKLIFRLLAEKVVCAFVKDLNKAYVYTHRNSYPFY</sequence>
<evidence type="ECO:0000313" key="3">
    <source>
        <dbReference type="Proteomes" id="UP001642540"/>
    </source>
</evidence>
<comment type="caution">
    <text evidence="2">The sequence shown here is derived from an EMBL/GenBank/DDBJ whole genome shotgun (WGS) entry which is preliminary data.</text>
</comment>
<evidence type="ECO:0000256" key="1">
    <source>
        <dbReference type="SAM" id="Phobius"/>
    </source>
</evidence>
<reference evidence="2 3" key="1">
    <citation type="submission" date="2024-08" db="EMBL/GenBank/DDBJ databases">
        <authorList>
            <person name="Cucini C."/>
            <person name="Frati F."/>
        </authorList>
    </citation>
    <scope>NUCLEOTIDE SEQUENCE [LARGE SCALE GENOMIC DNA]</scope>
</reference>
<feature type="transmembrane region" description="Helical" evidence="1">
    <location>
        <begin position="113"/>
        <end position="135"/>
    </location>
</feature>